<evidence type="ECO:0000313" key="3">
    <source>
        <dbReference type="Proteomes" id="UP000606974"/>
    </source>
</evidence>
<organism evidence="2 3">
    <name type="scientific">Endocarpon pusillum</name>
    <dbReference type="NCBI Taxonomy" id="364733"/>
    <lineage>
        <taxon>Eukaryota</taxon>
        <taxon>Fungi</taxon>
        <taxon>Dikarya</taxon>
        <taxon>Ascomycota</taxon>
        <taxon>Pezizomycotina</taxon>
        <taxon>Eurotiomycetes</taxon>
        <taxon>Chaetothyriomycetidae</taxon>
        <taxon>Verrucariales</taxon>
        <taxon>Verrucariaceae</taxon>
        <taxon>Endocarpon</taxon>
    </lineage>
</organism>
<keyword evidence="1" id="KW-0472">Membrane</keyword>
<proteinExistence type="predicted"/>
<keyword evidence="1" id="KW-1133">Transmembrane helix</keyword>
<gene>
    <name evidence="2" type="ORF">GJ744_005072</name>
</gene>
<protein>
    <submittedName>
        <fullName evidence="2">Uncharacterized protein</fullName>
    </submittedName>
</protein>
<evidence type="ECO:0000313" key="2">
    <source>
        <dbReference type="EMBL" id="KAF7511175.1"/>
    </source>
</evidence>
<dbReference type="AlphaFoldDB" id="A0A8H7AU59"/>
<keyword evidence="3" id="KW-1185">Reference proteome</keyword>
<dbReference type="EMBL" id="JAACFV010000022">
    <property type="protein sequence ID" value="KAF7511175.1"/>
    <property type="molecule type" value="Genomic_DNA"/>
</dbReference>
<evidence type="ECO:0000256" key="1">
    <source>
        <dbReference type="SAM" id="Phobius"/>
    </source>
</evidence>
<reference evidence="2" key="1">
    <citation type="submission" date="2020-02" db="EMBL/GenBank/DDBJ databases">
        <authorList>
            <person name="Palmer J.M."/>
        </authorList>
    </citation>
    <scope>NUCLEOTIDE SEQUENCE</scope>
    <source>
        <strain evidence="2">EPUS1.4</strain>
        <tissue evidence="2">Thallus</tissue>
    </source>
</reference>
<feature type="transmembrane region" description="Helical" evidence="1">
    <location>
        <begin position="310"/>
        <end position="335"/>
    </location>
</feature>
<name>A0A8H7AU59_9EURO</name>
<accession>A0A8H7AU59</accession>
<keyword evidence="1" id="KW-0812">Transmembrane</keyword>
<dbReference type="OrthoDB" id="5428890at2759"/>
<comment type="caution">
    <text evidence="2">The sequence shown here is derived from an EMBL/GenBank/DDBJ whole genome shotgun (WGS) entry which is preliminary data.</text>
</comment>
<sequence length="348" mass="39444">MNGSDIELTSPLAPNGLIVKTVASNAFDGSQDMAYTKYCAEELSLLRKGIAQETWQSQAMAVKTCSDLNTVMRLIQQSPNLSRPEIRRELSNTFATATVTGLNSSINLALRLWLMMNFQDTRFETLRHQASCIEWNESSTLHARVAELFPKARWDVSAATSRLTPHFTAVFLTQVCGLQIGWTTSICDHLRLDRYSGTLMIFPYKSHLSHLLASDQVNVKCPIPPDVLRETLLSLDLLFPIWDHATSRLLEDHKQSFHDIGPFSAQSSTLTLGDFDYWRDRLLELREVLDAPPVSWAQLYRDRRNPQQFWTFWIALFILALTLLSSIASFVQAWASVKALKMAQHPNA</sequence>
<dbReference type="Proteomes" id="UP000606974">
    <property type="component" value="Unassembled WGS sequence"/>
</dbReference>